<protein>
    <recommendedName>
        <fullName evidence="3">UspA domain-containing protein</fullName>
    </recommendedName>
</protein>
<dbReference type="EMBL" id="LR215973">
    <property type="protein sequence ID" value="VFA98278.1"/>
    <property type="molecule type" value="Genomic_DNA"/>
</dbReference>
<reference evidence="1 2" key="1">
    <citation type="submission" date="2019-02" db="EMBL/GenBank/DDBJ databases">
        <authorList>
            <consortium name="Pathogen Informatics"/>
        </authorList>
    </citation>
    <scope>NUCLEOTIDE SEQUENCE [LARGE SCALE GENOMIC DNA]</scope>
    <source>
        <strain evidence="1 2">3012STDY6756504</strain>
    </source>
</reference>
<accession>A0A4U8W9A7</accession>
<dbReference type="Proteomes" id="UP000290439">
    <property type="component" value="Chromosome"/>
</dbReference>
<organism evidence="1 2">
    <name type="scientific">Nocardia cyriacigeorgica</name>
    <dbReference type="NCBI Taxonomy" id="135487"/>
    <lineage>
        <taxon>Bacteria</taxon>
        <taxon>Bacillati</taxon>
        <taxon>Actinomycetota</taxon>
        <taxon>Actinomycetes</taxon>
        <taxon>Mycobacteriales</taxon>
        <taxon>Nocardiaceae</taxon>
        <taxon>Nocardia</taxon>
    </lineage>
</organism>
<gene>
    <name evidence="1" type="ORF">NCTC10797_02045</name>
</gene>
<evidence type="ECO:0000313" key="1">
    <source>
        <dbReference type="EMBL" id="VFA98278.1"/>
    </source>
</evidence>
<dbReference type="AlphaFoldDB" id="A0A4U8W9A7"/>
<sequence length="109" mass="11846">MMNRSNALGLVRRDIPCCPDRARDVLTELARRHGLRLAFTVELVAGPLVSNLVVAQHIAEHDAAAVIVPSFGHADGVRRVIIGAAALITPIRVYPRGYQWSRLEAGGEL</sequence>
<evidence type="ECO:0008006" key="3">
    <source>
        <dbReference type="Google" id="ProtNLM"/>
    </source>
</evidence>
<proteinExistence type="predicted"/>
<evidence type="ECO:0000313" key="2">
    <source>
        <dbReference type="Proteomes" id="UP000290439"/>
    </source>
</evidence>
<name>A0A4U8W9A7_9NOCA</name>